<proteinExistence type="predicted"/>
<reference evidence="1 2" key="1">
    <citation type="submission" date="2015-02" db="EMBL/GenBank/DDBJ databases">
        <title>Single-cell genomics of uncultivated deep-branching MTB reveals a conserved set of magnetosome genes.</title>
        <authorList>
            <person name="Kolinko S."/>
            <person name="Richter M."/>
            <person name="Glockner F.O."/>
            <person name="Brachmann A."/>
            <person name="Schuler D."/>
        </authorList>
    </citation>
    <scope>NUCLEOTIDE SEQUENCE [LARGE SCALE GENOMIC DNA]</scope>
    <source>
        <strain evidence="1">TM-1</strain>
    </source>
</reference>
<dbReference type="InterPro" id="IPR029044">
    <property type="entry name" value="Nucleotide-diphossugar_trans"/>
</dbReference>
<dbReference type="Gene3D" id="3.90.550.10">
    <property type="entry name" value="Spore Coat Polysaccharide Biosynthesis Protein SpsA, Chain A"/>
    <property type="match status" value="1"/>
</dbReference>
<evidence type="ECO:0000313" key="1">
    <source>
        <dbReference type="EMBL" id="KJU82070.1"/>
    </source>
</evidence>
<dbReference type="EC" id="2.7.7.43" evidence="1"/>
<dbReference type="SUPFAM" id="SSF53448">
    <property type="entry name" value="Nucleotide-diphospho-sugar transferases"/>
    <property type="match status" value="1"/>
</dbReference>
<dbReference type="Proteomes" id="UP000033423">
    <property type="component" value="Unassembled WGS sequence"/>
</dbReference>
<evidence type="ECO:0000313" key="2">
    <source>
        <dbReference type="Proteomes" id="UP000033423"/>
    </source>
</evidence>
<accession>A0A0F3GJF8</accession>
<dbReference type="Pfam" id="PF02348">
    <property type="entry name" value="CTP_transf_3"/>
    <property type="match status" value="1"/>
</dbReference>
<dbReference type="PANTHER" id="PTHR42866">
    <property type="entry name" value="3-DEOXY-MANNO-OCTULOSONATE CYTIDYLYLTRANSFERASE"/>
    <property type="match status" value="1"/>
</dbReference>
<dbReference type="GO" id="GO:0008781">
    <property type="term" value="F:N-acylneuraminate cytidylyltransferase activity"/>
    <property type="evidence" value="ECO:0007669"/>
    <property type="project" value="UniProtKB-EC"/>
</dbReference>
<keyword evidence="1" id="KW-0548">Nucleotidyltransferase</keyword>
<organism evidence="1 2">
    <name type="scientific">Candidatus Magnetobacterium bavaricum</name>
    <dbReference type="NCBI Taxonomy" id="29290"/>
    <lineage>
        <taxon>Bacteria</taxon>
        <taxon>Pseudomonadati</taxon>
        <taxon>Nitrospirota</taxon>
        <taxon>Thermodesulfovibrionia</taxon>
        <taxon>Thermodesulfovibrionales</taxon>
        <taxon>Candidatus Magnetobacteriaceae</taxon>
        <taxon>Candidatus Magnetobacterium</taxon>
    </lineage>
</organism>
<sequence>MSKRVIATIEARMGSSRFPGKTLKTLHGKTLLEWTVHRLMAAKRVDDIVVATTDNLADDAIAELCIEKNINYFRGSEEDVLKRVTDAAKMMAADVIVQSGADCPLYDPDIVDELLNIYLANNYHYVCNDFTEGYPKGVNVHVFSFDTLTKIEKLATSAGDRENVVTYIWDHQDKFTIFNLSPPAELNRPDIRITVDYPEDIVFVNELLNRLDRGNFRTIDIVRLLHNNSTLMDINKDCKMKRKSVAYYK</sequence>
<keyword evidence="2" id="KW-1185">Reference proteome</keyword>
<dbReference type="AlphaFoldDB" id="A0A0F3GJF8"/>
<dbReference type="InterPro" id="IPR003329">
    <property type="entry name" value="Cytidylyl_trans"/>
</dbReference>
<protein>
    <submittedName>
        <fullName evidence="1">Acylneuraminate cytidylyltransferase, spore coat polysaccharide biosynthesis protein spsF</fullName>
        <ecNumber evidence="1">2.7.7.43</ecNumber>
    </submittedName>
</protein>
<comment type="caution">
    <text evidence="1">The sequence shown here is derived from an EMBL/GenBank/DDBJ whole genome shotgun (WGS) entry which is preliminary data.</text>
</comment>
<keyword evidence="1" id="KW-0808">Transferase</keyword>
<dbReference type="GO" id="GO:0005829">
    <property type="term" value="C:cytosol"/>
    <property type="evidence" value="ECO:0007669"/>
    <property type="project" value="TreeGrafter"/>
</dbReference>
<dbReference type="CDD" id="cd02518">
    <property type="entry name" value="GT2_SpsF"/>
    <property type="match status" value="1"/>
</dbReference>
<name>A0A0F3GJF8_9BACT</name>
<dbReference type="PANTHER" id="PTHR42866:SF1">
    <property type="entry name" value="SPORE COAT POLYSACCHARIDE BIOSYNTHESIS PROTEIN SPSF"/>
    <property type="match status" value="1"/>
</dbReference>
<gene>
    <name evidence="1" type="ORF">MBAV_005725</name>
</gene>
<dbReference type="EMBL" id="LACI01002428">
    <property type="protein sequence ID" value="KJU82070.1"/>
    <property type="molecule type" value="Genomic_DNA"/>
</dbReference>